<dbReference type="AlphaFoldDB" id="A0A2U0SG20"/>
<gene>
    <name evidence="4" type="ORF">DD559_13630</name>
</gene>
<feature type="chain" id="PRO_5015414731" evidence="2">
    <location>
        <begin position="21"/>
        <end position="176"/>
    </location>
</feature>
<evidence type="ECO:0000313" key="4">
    <source>
        <dbReference type="EMBL" id="PVX30244.1"/>
    </source>
</evidence>
<dbReference type="Proteomes" id="UP000245890">
    <property type="component" value="Unassembled WGS sequence"/>
</dbReference>
<dbReference type="Pfam" id="PF13505">
    <property type="entry name" value="OMP_b-brl"/>
    <property type="match status" value="1"/>
</dbReference>
<dbReference type="Gene3D" id="2.40.160.20">
    <property type="match status" value="1"/>
</dbReference>
<accession>A0A2U0SG20</accession>
<feature type="domain" description="Outer membrane protein beta-barrel" evidence="3">
    <location>
        <begin position="7"/>
        <end position="176"/>
    </location>
</feature>
<protein>
    <submittedName>
        <fullName evidence="4">Porin family protein</fullName>
    </submittedName>
</protein>
<organism evidence="4 5">
    <name type="scientific">Sphingomonas pokkalii</name>
    <dbReference type="NCBI Taxonomy" id="2175090"/>
    <lineage>
        <taxon>Bacteria</taxon>
        <taxon>Pseudomonadati</taxon>
        <taxon>Pseudomonadota</taxon>
        <taxon>Alphaproteobacteria</taxon>
        <taxon>Sphingomonadales</taxon>
        <taxon>Sphingomonadaceae</taxon>
        <taxon>Sphingomonas</taxon>
    </lineage>
</organism>
<evidence type="ECO:0000256" key="1">
    <source>
        <dbReference type="ARBA" id="ARBA00022729"/>
    </source>
</evidence>
<evidence type="ECO:0000256" key="2">
    <source>
        <dbReference type="SAM" id="SignalP"/>
    </source>
</evidence>
<evidence type="ECO:0000313" key="5">
    <source>
        <dbReference type="Proteomes" id="UP000245890"/>
    </source>
</evidence>
<dbReference type="EMBL" id="QENQ01000001">
    <property type="protein sequence ID" value="PVX30244.1"/>
    <property type="molecule type" value="Genomic_DNA"/>
</dbReference>
<evidence type="ECO:0000259" key="3">
    <source>
        <dbReference type="Pfam" id="PF13505"/>
    </source>
</evidence>
<keyword evidence="5" id="KW-1185">Reference proteome</keyword>
<keyword evidence="1 2" id="KW-0732">Signal</keyword>
<name>A0A2U0SG20_9SPHN</name>
<dbReference type="SUPFAM" id="SSF56925">
    <property type="entry name" value="OMPA-like"/>
    <property type="match status" value="1"/>
</dbReference>
<proteinExistence type="predicted"/>
<dbReference type="InterPro" id="IPR011250">
    <property type="entry name" value="OMP/PagP_B-barrel"/>
</dbReference>
<dbReference type="RefSeq" id="WP_116469657.1">
    <property type="nucleotide sequence ID" value="NZ_QENQ01000001.1"/>
</dbReference>
<comment type="caution">
    <text evidence="4">The sequence shown here is derived from an EMBL/GenBank/DDBJ whole genome shotgun (WGS) entry which is preliminary data.</text>
</comment>
<dbReference type="OrthoDB" id="8222426at2"/>
<feature type="signal peptide" evidence="2">
    <location>
        <begin position="1"/>
        <end position="20"/>
    </location>
</feature>
<reference evidence="4 5" key="1">
    <citation type="submission" date="2018-05" db="EMBL/GenBank/DDBJ databases">
        <title>Description of Sphingomonas pokkalii sp nov, isolated from the rhizosphere of saline tolerant pokkali rice and its draft genome analysis.</title>
        <authorList>
            <person name="Menon R."/>
            <person name="Kumari S."/>
            <person name="Rameshkumar N."/>
        </authorList>
    </citation>
    <scope>NUCLEOTIDE SEQUENCE [LARGE SCALE GENOMIC DNA]</scope>
    <source>
        <strain evidence="4 5">L3B27</strain>
    </source>
</reference>
<sequence length="176" mass="18630">MRIFATTALALMAAATPAMAQDGTFQGPRVEVVGGWDRAQTQGVGGSGFVYGGGIGYDLQRGKTVFGVDAEVTGSTLDKCEFGVCAKAGRDLYAGARIGVAATPNTLVYGKIGYSNGRMIGYTATQRIADNLDGVRLGAGVERSFGNVYGKVEYRYTNYSQNVERHQVLGGIGYRF</sequence>
<dbReference type="InterPro" id="IPR027385">
    <property type="entry name" value="Beta-barrel_OMP"/>
</dbReference>